<evidence type="ECO:0000313" key="3">
    <source>
        <dbReference type="EMBL" id="MCI4682058.1"/>
    </source>
</evidence>
<feature type="coiled-coil region" evidence="1">
    <location>
        <begin position="233"/>
        <end position="317"/>
    </location>
</feature>
<protein>
    <recommendedName>
        <fullName evidence="5">Capsular polysaccharide transport system permease protein</fullName>
    </recommendedName>
</protein>
<evidence type="ECO:0000313" key="4">
    <source>
        <dbReference type="Proteomes" id="UP001139104"/>
    </source>
</evidence>
<reference evidence="3" key="1">
    <citation type="journal article" date="2022" name="ISME J.">
        <title>Identification of active gaseous-alkane degraders at natural gas seeps.</title>
        <authorList>
            <person name="Farhan Ul Haque M."/>
            <person name="Hernandez M."/>
            <person name="Crombie A.T."/>
            <person name="Murrell J.C."/>
        </authorList>
    </citation>
    <scope>NUCLEOTIDE SEQUENCE</scope>
    <source>
        <strain evidence="3">PC2</strain>
    </source>
</reference>
<evidence type="ECO:0008006" key="5">
    <source>
        <dbReference type="Google" id="ProtNLM"/>
    </source>
</evidence>
<feature type="transmembrane region" description="Helical" evidence="2">
    <location>
        <begin position="60"/>
        <end position="80"/>
    </location>
</feature>
<name>A0ABS9Z375_9HYPH</name>
<sequence length="414" mass="45715">MSIKIKDKAADFADLRNDFDLHEITLTPLVQKTDIIVDADAPAVAETAPSLWTRFAPYRLFVSIVVIPCALAAIYLFVIASDRYLSEAQFIVRSASDSGAATATALIESNGLSRAHDETYVVNAYINSRDAMDWLIRNAGLRQVFSRPEADFINRFPNSFTRDNLENYFEYYKNMVESEPDEETGISTVSVVAFTPQDAQQVAKGLLRAAEILVNNMNMRAEADAVTDADAVVEEARRGLGEIERKLAQFRSRAGFVSAQQEDVAALKTVTSLMTQLAEAQANLKQSQALTPDNPGIPNLAAKIKAYEAQLNQAKASIAGGRSSIASKTGEFEMLSLEEKIAERALAKAVADREAARQAARRQHLYLQVVVEPNLADQSTYPRRLLYLLLTFVAAEAIYMIVKNLRQFAIEHAL</sequence>
<organism evidence="3 4">
    <name type="scientific">Candidatus Rhodoblastus alkanivorans</name>
    <dbReference type="NCBI Taxonomy" id="2954117"/>
    <lineage>
        <taxon>Bacteria</taxon>
        <taxon>Pseudomonadati</taxon>
        <taxon>Pseudomonadota</taxon>
        <taxon>Alphaproteobacteria</taxon>
        <taxon>Hyphomicrobiales</taxon>
        <taxon>Rhodoblastaceae</taxon>
        <taxon>Rhodoblastus</taxon>
    </lineage>
</organism>
<accession>A0ABS9Z375</accession>
<proteinExistence type="predicted"/>
<keyword evidence="1" id="KW-0175">Coiled coil</keyword>
<dbReference type="Proteomes" id="UP001139104">
    <property type="component" value="Unassembled WGS sequence"/>
</dbReference>
<keyword evidence="4" id="KW-1185">Reference proteome</keyword>
<dbReference type="EMBL" id="JAIVFP010000001">
    <property type="protein sequence ID" value="MCI4682058.1"/>
    <property type="molecule type" value="Genomic_DNA"/>
</dbReference>
<dbReference type="RefSeq" id="WP_243066092.1">
    <property type="nucleotide sequence ID" value="NZ_JAIVFK010000002.1"/>
</dbReference>
<keyword evidence="2" id="KW-0812">Transmembrane</keyword>
<keyword evidence="2" id="KW-0472">Membrane</keyword>
<dbReference type="InterPro" id="IPR050445">
    <property type="entry name" value="Bact_polysacc_biosynth/exp"/>
</dbReference>
<keyword evidence="2" id="KW-1133">Transmembrane helix</keyword>
<evidence type="ECO:0000256" key="2">
    <source>
        <dbReference type="SAM" id="Phobius"/>
    </source>
</evidence>
<evidence type="ECO:0000256" key="1">
    <source>
        <dbReference type="SAM" id="Coils"/>
    </source>
</evidence>
<gene>
    <name evidence="3" type="ORF">K2U94_04650</name>
</gene>
<comment type="caution">
    <text evidence="3">The sequence shown here is derived from an EMBL/GenBank/DDBJ whole genome shotgun (WGS) entry which is preliminary data.</text>
</comment>
<dbReference type="PANTHER" id="PTHR32309:SF13">
    <property type="entry name" value="FERRIC ENTEROBACTIN TRANSPORT PROTEIN FEPE"/>
    <property type="match status" value="1"/>
</dbReference>
<dbReference type="PANTHER" id="PTHR32309">
    <property type="entry name" value="TYROSINE-PROTEIN KINASE"/>
    <property type="match status" value="1"/>
</dbReference>